<dbReference type="EMBL" id="CP000529">
    <property type="protein sequence ID" value="ABM35989.1"/>
    <property type="molecule type" value="Genomic_DNA"/>
</dbReference>
<keyword evidence="6" id="KW-1185">Reference proteome</keyword>
<dbReference type="NCBIfam" id="TIGR03421">
    <property type="entry name" value="FeS_CyaY"/>
    <property type="match status" value="1"/>
</dbReference>
<dbReference type="InterPro" id="IPR020895">
    <property type="entry name" value="Frataxin_CS"/>
</dbReference>
<keyword evidence="2 4" id="KW-0479">Metal-binding</keyword>
<proteinExistence type="inferred from homology"/>
<dbReference type="PANTHER" id="PTHR16821:SF2">
    <property type="entry name" value="FRATAXIN, MITOCHONDRIAL"/>
    <property type="match status" value="1"/>
</dbReference>
<dbReference type="GO" id="GO:0016226">
    <property type="term" value="P:iron-sulfur cluster assembly"/>
    <property type="evidence" value="ECO:0007669"/>
    <property type="project" value="UniProtKB-UniRule"/>
</dbReference>
<dbReference type="GO" id="GO:0008199">
    <property type="term" value="F:ferric iron binding"/>
    <property type="evidence" value="ECO:0007669"/>
    <property type="project" value="InterPro"/>
</dbReference>
<dbReference type="STRING" id="365044.Pnap_0670"/>
<comment type="function">
    <text evidence="4">Involved in iron-sulfur (Fe-S) cluster assembly. May act as a regulator of Fe-S biogenesis.</text>
</comment>
<evidence type="ECO:0000313" key="5">
    <source>
        <dbReference type="EMBL" id="ABM35989.1"/>
    </source>
</evidence>
<evidence type="ECO:0000256" key="3">
    <source>
        <dbReference type="ARBA" id="ARBA00023004"/>
    </source>
</evidence>
<reference evidence="6" key="1">
    <citation type="journal article" date="2009" name="Environ. Microbiol.">
        <title>The genome of Polaromonas naphthalenivorans strain CJ2, isolated from coal tar-contaminated sediment, reveals physiological and metabolic versatility and evolution through extensive horizontal gene transfer.</title>
        <authorList>
            <person name="Yagi J.M."/>
            <person name="Sims D."/>
            <person name="Brettin T."/>
            <person name="Bruce D."/>
            <person name="Madsen E.L."/>
        </authorList>
    </citation>
    <scope>NUCLEOTIDE SEQUENCE [LARGE SCALE GENOMIC DNA]</scope>
    <source>
        <strain evidence="6">CJ2</strain>
    </source>
</reference>
<dbReference type="AlphaFoldDB" id="A1VK11"/>
<evidence type="ECO:0000313" key="6">
    <source>
        <dbReference type="Proteomes" id="UP000000644"/>
    </source>
</evidence>
<keyword evidence="3 4" id="KW-0408">Iron</keyword>
<gene>
    <name evidence="4" type="primary">cyaY</name>
    <name evidence="5" type="ordered locus">Pnap_0670</name>
</gene>
<evidence type="ECO:0000256" key="2">
    <source>
        <dbReference type="ARBA" id="ARBA00022723"/>
    </source>
</evidence>
<protein>
    <recommendedName>
        <fullName evidence="4">Iron-sulfur cluster assembly protein CyaY</fullName>
    </recommendedName>
</protein>
<dbReference type="Pfam" id="PF01491">
    <property type="entry name" value="Frataxin_Cyay"/>
    <property type="match status" value="1"/>
</dbReference>
<comment type="similarity">
    <text evidence="1 4">Belongs to the frataxin family.</text>
</comment>
<dbReference type="HAMAP" id="MF_00142">
    <property type="entry name" value="CyaY"/>
    <property type="match status" value="1"/>
</dbReference>
<dbReference type="GO" id="GO:0008198">
    <property type="term" value="F:ferrous iron binding"/>
    <property type="evidence" value="ECO:0007669"/>
    <property type="project" value="TreeGrafter"/>
</dbReference>
<dbReference type="Proteomes" id="UP000000644">
    <property type="component" value="Chromosome"/>
</dbReference>
<dbReference type="InterPro" id="IPR002908">
    <property type="entry name" value="Frataxin/CyaY"/>
</dbReference>
<dbReference type="InterPro" id="IPR047584">
    <property type="entry name" value="CyaY"/>
</dbReference>
<organism evidence="5 6">
    <name type="scientific">Polaromonas naphthalenivorans (strain CJ2)</name>
    <dbReference type="NCBI Taxonomy" id="365044"/>
    <lineage>
        <taxon>Bacteria</taxon>
        <taxon>Pseudomonadati</taxon>
        <taxon>Pseudomonadota</taxon>
        <taxon>Betaproteobacteria</taxon>
        <taxon>Burkholderiales</taxon>
        <taxon>Comamonadaceae</taxon>
        <taxon>Polaromonas</taxon>
    </lineage>
</organism>
<sequence>MNRIVMTDLEYQNQAESVLKAIEKACDRLNDESDVDIDNQRTGGMITLTFSNRSQIIINLQKPLQEIWMAARAGGFHYKFNGEQWTDTKDASEFFANLSRYASEQAGQPLVFAASV</sequence>
<dbReference type="PROSITE" id="PS01344">
    <property type="entry name" value="FRATAXIN_1"/>
    <property type="match status" value="1"/>
</dbReference>
<evidence type="ECO:0000256" key="1">
    <source>
        <dbReference type="ARBA" id="ARBA00008183"/>
    </source>
</evidence>
<dbReference type="Gene3D" id="3.30.920.10">
    <property type="entry name" value="Frataxin/CyaY"/>
    <property type="match status" value="1"/>
</dbReference>
<dbReference type="InterPro" id="IPR036524">
    <property type="entry name" value="Frataxin/CyaY_sf"/>
</dbReference>
<dbReference type="KEGG" id="pna:Pnap_0670"/>
<name>A1VK11_POLNA</name>
<dbReference type="eggNOG" id="COG1965">
    <property type="taxonomic scope" value="Bacteria"/>
</dbReference>
<dbReference type="SMART" id="SM01219">
    <property type="entry name" value="Frataxin_Cyay"/>
    <property type="match status" value="1"/>
</dbReference>
<dbReference type="HOGENOM" id="CLU_080880_3_0_4"/>
<evidence type="ECO:0000256" key="4">
    <source>
        <dbReference type="HAMAP-Rule" id="MF_00142"/>
    </source>
</evidence>
<accession>A1VK11</accession>
<dbReference type="PROSITE" id="PS50810">
    <property type="entry name" value="FRATAXIN_2"/>
    <property type="match status" value="1"/>
</dbReference>
<dbReference type="SUPFAM" id="SSF55387">
    <property type="entry name" value="Frataxin/Nqo15-like"/>
    <property type="match status" value="1"/>
</dbReference>
<dbReference type="GO" id="GO:0005829">
    <property type="term" value="C:cytosol"/>
    <property type="evidence" value="ECO:0007669"/>
    <property type="project" value="TreeGrafter"/>
</dbReference>
<dbReference type="PANTHER" id="PTHR16821">
    <property type="entry name" value="FRATAXIN"/>
    <property type="match status" value="1"/>
</dbReference>